<feature type="signal peptide" evidence="1">
    <location>
        <begin position="1"/>
        <end position="24"/>
    </location>
</feature>
<protein>
    <submittedName>
        <fullName evidence="3">Uncharacterized protein LOC115621729</fullName>
    </submittedName>
</protein>
<gene>
    <name evidence="3" type="primary">LOC115621729</name>
</gene>
<evidence type="ECO:0000256" key="1">
    <source>
        <dbReference type="SAM" id="SignalP"/>
    </source>
</evidence>
<reference evidence="3" key="1">
    <citation type="submission" date="2025-08" db="UniProtKB">
        <authorList>
            <consortium name="RefSeq"/>
        </authorList>
    </citation>
    <scope>IDENTIFICATION</scope>
    <source>
        <strain evidence="3">11010-0011.00</strain>
        <tissue evidence="3">Whole body</tissue>
    </source>
</reference>
<evidence type="ECO:0000313" key="3">
    <source>
        <dbReference type="RefSeq" id="XP_030371318.1"/>
    </source>
</evidence>
<organism evidence="2 3">
    <name type="scientific">Drosophila lebanonensis</name>
    <name type="common">Fruit fly</name>
    <name type="synonym">Scaptodrosophila lebanonensis</name>
    <dbReference type="NCBI Taxonomy" id="7225"/>
    <lineage>
        <taxon>Eukaryota</taxon>
        <taxon>Metazoa</taxon>
        <taxon>Ecdysozoa</taxon>
        <taxon>Arthropoda</taxon>
        <taxon>Hexapoda</taxon>
        <taxon>Insecta</taxon>
        <taxon>Pterygota</taxon>
        <taxon>Neoptera</taxon>
        <taxon>Endopterygota</taxon>
        <taxon>Diptera</taxon>
        <taxon>Brachycera</taxon>
        <taxon>Muscomorpha</taxon>
        <taxon>Ephydroidea</taxon>
        <taxon>Drosophilidae</taxon>
        <taxon>Scaptodrosophila</taxon>
    </lineage>
</organism>
<dbReference type="AlphaFoldDB" id="A0A6J2T860"/>
<feature type="chain" id="PRO_5026865709" evidence="1">
    <location>
        <begin position="25"/>
        <end position="103"/>
    </location>
</feature>
<proteinExistence type="predicted"/>
<dbReference type="Proteomes" id="UP000504634">
    <property type="component" value="Unplaced"/>
</dbReference>
<dbReference type="OrthoDB" id="8051758at2759"/>
<evidence type="ECO:0000313" key="2">
    <source>
        <dbReference type="Proteomes" id="UP000504634"/>
    </source>
</evidence>
<dbReference type="RefSeq" id="XP_030371318.1">
    <property type="nucleotide sequence ID" value="XM_030515458.1"/>
</dbReference>
<dbReference type="GeneID" id="115621729"/>
<sequence length="103" mass="11670">MHCNASVKLSWVALLLLILFKTGCTQMRRTITVPNRKGAELKQQSMMAALTANNDQLMPSFPKLTAIERRALAKICQKKGMRCRFAEECCSNVCLKLTRRCVH</sequence>
<keyword evidence="2" id="KW-1185">Reference proteome</keyword>
<keyword evidence="1" id="KW-0732">Signal</keyword>
<name>A0A6J2T860_DROLE</name>
<accession>A0A6J2T860</accession>